<dbReference type="Pfam" id="PF00582">
    <property type="entry name" value="Usp"/>
    <property type="match status" value="1"/>
</dbReference>
<proteinExistence type="predicted"/>
<organism evidence="2 3">
    <name type="scientific">Plastorhodobacter daqingensis</name>
    <dbReference type="NCBI Taxonomy" id="1387281"/>
    <lineage>
        <taxon>Bacteria</taxon>
        <taxon>Pseudomonadati</taxon>
        <taxon>Pseudomonadota</taxon>
        <taxon>Alphaproteobacteria</taxon>
        <taxon>Rhodobacterales</taxon>
        <taxon>Paracoccaceae</taxon>
        <taxon>Plastorhodobacter</taxon>
    </lineage>
</organism>
<dbReference type="Proteomes" id="UP001596516">
    <property type="component" value="Unassembled WGS sequence"/>
</dbReference>
<keyword evidence="3" id="KW-1185">Reference proteome</keyword>
<evidence type="ECO:0000259" key="1">
    <source>
        <dbReference type="Pfam" id="PF00582"/>
    </source>
</evidence>
<dbReference type="CDD" id="cd00293">
    <property type="entry name" value="USP-like"/>
    <property type="match status" value="1"/>
</dbReference>
<reference evidence="3" key="1">
    <citation type="journal article" date="2019" name="Int. J. Syst. Evol. Microbiol.">
        <title>The Global Catalogue of Microorganisms (GCM) 10K type strain sequencing project: providing services to taxonomists for standard genome sequencing and annotation.</title>
        <authorList>
            <consortium name="The Broad Institute Genomics Platform"/>
            <consortium name="The Broad Institute Genome Sequencing Center for Infectious Disease"/>
            <person name="Wu L."/>
            <person name="Ma J."/>
        </authorList>
    </citation>
    <scope>NUCLEOTIDE SEQUENCE [LARGE SCALE GENOMIC DNA]</scope>
    <source>
        <strain evidence="3">CGMCC 1.12750</strain>
    </source>
</reference>
<dbReference type="PANTHER" id="PTHR31964:SF113">
    <property type="entry name" value="USPA DOMAIN-CONTAINING PROTEIN"/>
    <property type="match status" value="1"/>
</dbReference>
<dbReference type="PANTHER" id="PTHR31964">
    <property type="entry name" value="ADENINE NUCLEOTIDE ALPHA HYDROLASES-LIKE SUPERFAMILY PROTEIN"/>
    <property type="match status" value="1"/>
</dbReference>
<accession>A0ABW2UHR2</accession>
<evidence type="ECO:0000313" key="2">
    <source>
        <dbReference type="EMBL" id="MFC7704229.1"/>
    </source>
</evidence>
<comment type="caution">
    <text evidence="2">The sequence shown here is derived from an EMBL/GenBank/DDBJ whole genome shotgun (WGS) entry which is preliminary data.</text>
</comment>
<feature type="domain" description="UspA" evidence="1">
    <location>
        <begin position="3"/>
        <end position="153"/>
    </location>
</feature>
<protein>
    <submittedName>
        <fullName evidence="2">Universal stress protein</fullName>
    </submittedName>
</protein>
<dbReference type="SUPFAM" id="SSF52402">
    <property type="entry name" value="Adenine nucleotide alpha hydrolases-like"/>
    <property type="match status" value="1"/>
</dbReference>
<sequence length="164" mass="17744">MEIMLAYDNSRNARIALDAVRTMFGPLKPTVTLVSVVEDVGSTTSGADDMFRDQYNSQKAGVEAAAAELAAAGIPAKVVLAEGDARKMILRATIERQPDLLVMARHSHHPDRGALGFITKRIDALVEEFDHMTFGSVSAFLARRATCPLLIIPTHAEAGQGRDR</sequence>
<name>A0ABW2UHR2_9RHOB</name>
<evidence type="ECO:0000313" key="3">
    <source>
        <dbReference type="Proteomes" id="UP001596516"/>
    </source>
</evidence>
<dbReference type="Gene3D" id="3.40.50.620">
    <property type="entry name" value="HUPs"/>
    <property type="match status" value="1"/>
</dbReference>
<gene>
    <name evidence="2" type="ORF">ACFQXB_08490</name>
</gene>
<dbReference type="InterPro" id="IPR014729">
    <property type="entry name" value="Rossmann-like_a/b/a_fold"/>
</dbReference>
<dbReference type="RefSeq" id="WP_377402121.1">
    <property type="nucleotide sequence ID" value="NZ_JBHTFQ010000004.1"/>
</dbReference>
<dbReference type="EMBL" id="JBHTFQ010000004">
    <property type="protein sequence ID" value="MFC7704229.1"/>
    <property type="molecule type" value="Genomic_DNA"/>
</dbReference>
<dbReference type="InterPro" id="IPR006016">
    <property type="entry name" value="UspA"/>
</dbReference>